<dbReference type="InterPro" id="IPR052715">
    <property type="entry name" value="RAYT_transposase"/>
</dbReference>
<evidence type="ECO:0000313" key="2">
    <source>
        <dbReference type="EMBL" id="MDQ8207634.1"/>
    </source>
</evidence>
<dbReference type="InterPro" id="IPR036515">
    <property type="entry name" value="Transposase_17_sf"/>
</dbReference>
<dbReference type="SMART" id="SM01321">
    <property type="entry name" value="Y1_Tnp"/>
    <property type="match status" value="1"/>
</dbReference>
<sequence>MREELQPEHPSFFRGFEFGRGRAKTQRHLPQWKQVNATYFVTARLMDSLPIHILNQWKEKKALWLTQNPKPWSAMQQRYYKLNFPEKMERWLDQGMGDCLLKVQANREFLIQSLRFRDGIDYFLGDWVIMPNHVHLLLRPFGDASLSNILQALKGVSAHRINKALGRTGSLWMEESFTHIVRNYEKLKQASDYIQQNPIKAKLSSEHYCLGQGQASWFAGDR</sequence>
<dbReference type="Pfam" id="PF01797">
    <property type="entry name" value="Y1_Tnp"/>
    <property type="match status" value="1"/>
</dbReference>
<name>A0ABU1ATZ7_9BACT</name>
<dbReference type="PANTHER" id="PTHR36966">
    <property type="entry name" value="REP-ASSOCIATED TYROSINE TRANSPOSASE"/>
    <property type="match status" value="1"/>
</dbReference>
<accession>A0ABU1ATZ7</accession>
<dbReference type="PANTHER" id="PTHR36966:SF1">
    <property type="entry name" value="REP-ASSOCIATED TYROSINE TRANSPOSASE"/>
    <property type="match status" value="1"/>
</dbReference>
<feature type="domain" description="Transposase IS200-like" evidence="1">
    <location>
        <begin position="103"/>
        <end position="197"/>
    </location>
</feature>
<gene>
    <name evidence="2" type="ORF">QEH52_08950</name>
</gene>
<comment type="caution">
    <text evidence="2">The sequence shown here is derived from an EMBL/GenBank/DDBJ whole genome shotgun (WGS) entry which is preliminary data.</text>
</comment>
<dbReference type="EMBL" id="JARXHW010000016">
    <property type="protein sequence ID" value="MDQ8207634.1"/>
    <property type="molecule type" value="Genomic_DNA"/>
</dbReference>
<reference evidence="2 3" key="1">
    <citation type="submission" date="2023-04" db="EMBL/GenBank/DDBJ databases">
        <title>A novel bacteria isolated from coastal sediment.</title>
        <authorList>
            <person name="Liu X.-J."/>
            <person name="Du Z.-J."/>
        </authorList>
    </citation>
    <scope>NUCLEOTIDE SEQUENCE [LARGE SCALE GENOMIC DNA]</scope>
    <source>
        <strain evidence="2 3">SDUM461003</strain>
    </source>
</reference>
<dbReference type="SUPFAM" id="SSF143422">
    <property type="entry name" value="Transposase IS200-like"/>
    <property type="match status" value="1"/>
</dbReference>
<evidence type="ECO:0000313" key="3">
    <source>
        <dbReference type="Proteomes" id="UP001225316"/>
    </source>
</evidence>
<dbReference type="Gene3D" id="3.30.70.1290">
    <property type="entry name" value="Transposase IS200-like"/>
    <property type="match status" value="1"/>
</dbReference>
<protein>
    <submittedName>
        <fullName evidence="2">Transposase</fullName>
    </submittedName>
</protein>
<proteinExistence type="predicted"/>
<keyword evidence="3" id="KW-1185">Reference proteome</keyword>
<dbReference type="Proteomes" id="UP001225316">
    <property type="component" value="Unassembled WGS sequence"/>
</dbReference>
<dbReference type="RefSeq" id="WP_308949837.1">
    <property type="nucleotide sequence ID" value="NZ_JARXHW010000016.1"/>
</dbReference>
<organism evidence="2 3">
    <name type="scientific">Thalassobacterium maritimum</name>
    <dbReference type="NCBI Taxonomy" id="3041265"/>
    <lineage>
        <taxon>Bacteria</taxon>
        <taxon>Pseudomonadati</taxon>
        <taxon>Verrucomicrobiota</taxon>
        <taxon>Opitutia</taxon>
        <taxon>Puniceicoccales</taxon>
        <taxon>Coraliomargaritaceae</taxon>
        <taxon>Thalassobacterium</taxon>
    </lineage>
</organism>
<dbReference type="InterPro" id="IPR002686">
    <property type="entry name" value="Transposase_17"/>
</dbReference>
<evidence type="ECO:0000259" key="1">
    <source>
        <dbReference type="SMART" id="SM01321"/>
    </source>
</evidence>